<dbReference type="PANTHER" id="PTHR33332">
    <property type="entry name" value="REVERSE TRANSCRIPTASE DOMAIN-CONTAINING PROTEIN"/>
    <property type="match status" value="1"/>
</dbReference>
<proteinExistence type="predicted"/>
<evidence type="ECO:0008006" key="3">
    <source>
        <dbReference type="Google" id="ProtNLM"/>
    </source>
</evidence>
<reference evidence="1 2" key="2">
    <citation type="journal article" date="2024" name="G3 (Bethesda)">
        <title>The genome of the cryopelagic Antarctic bald notothen, Trematomus borchgrevinki.</title>
        <authorList>
            <person name="Rayamajhi N."/>
            <person name="Rivera-Colon A.G."/>
            <person name="Minhas B.F."/>
            <person name="Cheng C.C."/>
            <person name="Catchen J.M."/>
        </authorList>
    </citation>
    <scope>NUCLEOTIDE SEQUENCE [LARGE SCALE GENOMIC DNA]</scope>
    <source>
        <strain evidence="1">AGRC-2024</strain>
    </source>
</reference>
<dbReference type="EMBL" id="JBIYXZ010002080">
    <property type="protein sequence ID" value="KAL3051685.1"/>
    <property type="molecule type" value="Genomic_DNA"/>
</dbReference>
<protein>
    <recommendedName>
        <fullName evidence="3">Reverse transcriptase</fullName>
    </recommendedName>
</protein>
<organism evidence="1 2">
    <name type="scientific">Pagothenia borchgrevinki</name>
    <name type="common">Bald rockcod</name>
    <name type="synonym">Trematomus borchgrevinki</name>
    <dbReference type="NCBI Taxonomy" id="8213"/>
    <lineage>
        <taxon>Eukaryota</taxon>
        <taxon>Metazoa</taxon>
        <taxon>Chordata</taxon>
        <taxon>Craniata</taxon>
        <taxon>Vertebrata</taxon>
        <taxon>Euteleostomi</taxon>
        <taxon>Actinopterygii</taxon>
        <taxon>Neopterygii</taxon>
        <taxon>Teleostei</taxon>
        <taxon>Neoteleostei</taxon>
        <taxon>Acanthomorphata</taxon>
        <taxon>Eupercaria</taxon>
        <taxon>Perciformes</taxon>
        <taxon>Notothenioidei</taxon>
        <taxon>Nototheniidae</taxon>
        <taxon>Pagothenia</taxon>
    </lineage>
</organism>
<dbReference type="AlphaFoldDB" id="A0ABD2GE76"/>
<dbReference type="Proteomes" id="UP001619887">
    <property type="component" value="Unassembled WGS sequence"/>
</dbReference>
<name>A0ABD2GE76_PAGBO</name>
<accession>A0ABD2GE76</accession>
<reference evidence="1 2" key="1">
    <citation type="journal article" date="2022" name="G3 (Bethesda)">
        <title>Evaluating Illumina-, Nanopore-, and PacBio-based genome assembly strategies with the bald notothen, Trematomus borchgrevinki.</title>
        <authorList>
            <person name="Rayamajhi N."/>
            <person name="Cheng C.C."/>
            <person name="Catchen J.M."/>
        </authorList>
    </citation>
    <scope>NUCLEOTIDE SEQUENCE [LARGE SCALE GENOMIC DNA]</scope>
    <source>
        <strain evidence="1">AGRC-2024</strain>
    </source>
</reference>
<keyword evidence="2" id="KW-1185">Reference proteome</keyword>
<comment type="caution">
    <text evidence="1">The sequence shown here is derived from an EMBL/GenBank/DDBJ whole genome shotgun (WGS) entry which is preliminary data.</text>
</comment>
<sequence>MSSNYLKLNSKKTELMLVAPKALLQKVGDFILEVDGCSISPSPEARNLGVILDSTLSFHSHVKSVTKSAFFHLRNIARLRLSLSASVAETLHAFVTSRLDYCNSVLFGVPNKTLDRLQYVQNCAARVLTNTKPWQHITPTLIHLHWLPVKSRISYKILLLTYKSLHAQYLSDILHPHAPPRNLRSSDSGLLTTPRTKLRTFGDRAFSVAAPTLWNALPAEIPNIPTLDAFKRALKTHLFTKAFGP</sequence>
<evidence type="ECO:0000313" key="2">
    <source>
        <dbReference type="Proteomes" id="UP001619887"/>
    </source>
</evidence>
<evidence type="ECO:0000313" key="1">
    <source>
        <dbReference type="EMBL" id="KAL3051685.1"/>
    </source>
</evidence>
<gene>
    <name evidence="1" type="ORF">OYC64_001841</name>
</gene>